<keyword evidence="2" id="KW-1185">Reference proteome</keyword>
<evidence type="ECO:0000313" key="1">
    <source>
        <dbReference type="EnsemblPlants" id="AVESA.00010b.r2.7CG0664830.1.CDS"/>
    </source>
</evidence>
<protein>
    <submittedName>
        <fullName evidence="1">Uncharacterized protein</fullName>
    </submittedName>
</protein>
<accession>A0ACD5ZUJ5</accession>
<organism evidence="1 2">
    <name type="scientific">Avena sativa</name>
    <name type="common">Oat</name>
    <dbReference type="NCBI Taxonomy" id="4498"/>
    <lineage>
        <taxon>Eukaryota</taxon>
        <taxon>Viridiplantae</taxon>
        <taxon>Streptophyta</taxon>
        <taxon>Embryophyta</taxon>
        <taxon>Tracheophyta</taxon>
        <taxon>Spermatophyta</taxon>
        <taxon>Magnoliopsida</taxon>
        <taxon>Liliopsida</taxon>
        <taxon>Poales</taxon>
        <taxon>Poaceae</taxon>
        <taxon>BOP clade</taxon>
        <taxon>Pooideae</taxon>
        <taxon>Poodae</taxon>
        <taxon>Poeae</taxon>
        <taxon>Poeae Chloroplast Group 1 (Aveneae type)</taxon>
        <taxon>Aveninae</taxon>
        <taxon>Avena</taxon>
    </lineage>
</organism>
<evidence type="ECO:0000313" key="2">
    <source>
        <dbReference type="Proteomes" id="UP001732700"/>
    </source>
</evidence>
<reference evidence="1" key="2">
    <citation type="submission" date="2025-09" db="UniProtKB">
        <authorList>
            <consortium name="EnsemblPlants"/>
        </authorList>
    </citation>
    <scope>IDENTIFICATION</scope>
</reference>
<proteinExistence type="predicted"/>
<sequence>MFRCSGITSICATCPHSTVSPSSAGDLGGSKAVVHEEALHCGASSRHPRVGSRKLRGSRGKWALVAGVIRGGTERWTVGGSKSRPGRQWFVFREETISSLPRRLTYSQTEATAGATAGAKPVPPPVTAGPANGGAAALRLSPGKRRNPRWGIILAMEKQVPRVSGMGEPPMWMSKDRFAAKRLRTLADKLVADKRSIIENKSAFGALLNVSPFIIPNKLIDFIATNTTPALREFKFNNNKIVFSKDMVRKVYGIRCGNRPVLRLKKSEQHELREVYKNGNPKQRPDIQNVVDLLLKCPVTDEATILRSWDLICLATVVDPSSGNMLTLDYLASMEDPTRTAEFAWDEHLLQLAMDLVQNIQNHKAMPLKLPEEKEPKKGAKQCVQKNAKKGAKHAAVEGDEEGDEKGAKAPKFEFWITGPYSMLGIVYMDHLQFPPNSHVFDYSLPRVCHVTSSDFKFVVKTDIERKILNNTTVFGRRPFLQISATPYEVEPPIIEAVGAAEGNLSASLNEWLVFPSSQELEVPARFKHLYDKHKAIYGADIDMAVKNFGVGLKQMNAHRMASLLLDVDAAQNSQDDPSVMFPTEAAPEKEPNGNAEMRSEFDMGSKEQGIEKEGGVLEAEAKGDMEHVDYRSTDEETDDDDEVNLAAKFRVLKRARTTTQDVPQPAIIVDLLTPGGVVGGLPDVNSPVSSPYRSSPPHGISIEAWNAAPDAPSFELFSQEDNIMEKPAEAGLTEQAKEMDDANVAPVSPKSFKDAQSKSPNSYEEPTDIALSPKASEDKTNVALSPKASEEAKSVEVLNKPAIPTNRMSTDDVTKDDSIGAGTLEKKNRFKRAAKEVLSPPKMKKIKVSQDMIHTYDKFVMNGRRFKRAKKNAPKCFVKYGRFYTSYRGFKESLRPRQYLSSEVMNVFLEKFNNVAKAYAVKNTRAKKKYSFSTYDTDKLVAEPSIFNPNGFMKDFKEACSKFKILKDDLFTNFVRTATESEICNVDFASFKHINPSHSQQQTLYDCGFYSILYMEHYNAKIMPEIDSDSVLDFRKFLASILIDGRENHNDDVEKIMAEELIGN</sequence>
<dbReference type="Proteomes" id="UP001732700">
    <property type="component" value="Chromosome 7C"/>
</dbReference>
<dbReference type="EnsemblPlants" id="AVESA.00010b.r2.7CG0664830.1">
    <property type="protein sequence ID" value="AVESA.00010b.r2.7CG0664830.1.CDS"/>
    <property type="gene ID" value="AVESA.00010b.r2.7CG0664830"/>
</dbReference>
<reference evidence="1" key="1">
    <citation type="submission" date="2021-05" db="EMBL/GenBank/DDBJ databases">
        <authorList>
            <person name="Scholz U."/>
            <person name="Mascher M."/>
            <person name="Fiebig A."/>
        </authorList>
    </citation>
    <scope>NUCLEOTIDE SEQUENCE [LARGE SCALE GENOMIC DNA]</scope>
</reference>
<name>A0ACD5ZUJ5_AVESA</name>